<feature type="binding site" evidence="5">
    <location>
        <position position="333"/>
    </location>
    <ligand>
        <name>a divalent metal cation</name>
        <dbReference type="ChEBI" id="CHEBI:60240"/>
        <label>1</label>
    </ligand>
</feature>
<dbReference type="InterPro" id="IPR015867">
    <property type="entry name" value="N-reg_PII/ATP_PRibTrfase_C"/>
</dbReference>
<protein>
    <recommendedName>
        <fullName evidence="2 4">GTP cyclohydrolase 1 type 2 homolog</fullName>
    </recommendedName>
</protein>
<proteinExistence type="inferred from homology"/>
<dbReference type="PANTHER" id="PTHR13799:SF14">
    <property type="entry name" value="GTP CYCLOHYDROLASE 1 TYPE 2 HOMOLOG"/>
    <property type="match status" value="1"/>
</dbReference>
<dbReference type="FunFam" id="3.30.70.120:FF:000006">
    <property type="entry name" value="GTP cyclohydrolase 1 type 2 homolog"/>
    <property type="match status" value="1"/>
</dbReference>
<dbReference type="Gene3D" id="3.40.1390.30">
    <property type="entry name" value="NIF3 (NGG1p interacting factor 3)-like"/>
    <property type="match status" value="1"/>
</dbReference>
<accession>A0A6N3DX39</accession>
<dbReference type="PIRSF" id="PIRSF037489">
    <property type="entry name" value="UCP037489_NIF3_YqfO"/>
    <property type="match status" value="1"/>
</dbReference>
<gene>
    <name evidence="6" type="ORF">IBLFYP30_02363</name>
</gene>
<dbReference type="GeneID" id="89565210"/>
<organism evidence="6">
    <name type="scientific">Intestinibacter bartlettii</name>
    <dbReference type="NCBI Taxonomy" id="261299"/>
    <lineage>
        <taxon>Bacteria</taxon>
        <taxon>Bacillati</taxon>
        <taxon>Bacillota</taxon>
        <taxon>Clostridia</taxon>
        <taxon>Peptostreptococcales</taxon>
        <taxon>Peptostreptococcaceae</taxon>
        <taxon>Intestinibacter</taxon>
    </lineage>
</organism>
<dbReference type="InterPro" id="IPR002678">
    <property type="entry name" value="DUF34/NIF3"/>
</dbReference>
<feature type="binding site" evidence="5">
    <location>
        <position position="64"/>
    </location>
    <ligand>
        <name>a divalent metal cation</name>
        <dbReference type="ChEBI" id="CHEBI:60240"/>
        <label>2</label>
    </ligand>
</feature>
<dbReference type="GO" id="GO:0046872">
    <property type="term" value="F:metal ion binding"/>
    <property type="evidence" value="ECO:0007669"/>
    <property type="project" value="UniProtKB-UniRule"/>
</dbReference>
<keyword evidence="3 4" id="KW-0479">Metal-binding</keyword>
<evidence type="ECO:0000256" key="1">
    <source>
        <dbReference type="ARBA" id="ARBA00006964"/>
    </source>
</evidence>
<dbReference type="FunFam" id="3.40.1390.30:FF:000001">
    <property type="entry name" value="GTP cyclohydrolase 1 type 2"/>
    <property type="match status" value="1"/>
</dbReference>
<evidence type="ECO:0000256" key="4">
    <source>
        <dbReference type="PIRNR" id="PIRNR037489"/>
    </source>
</evidence>
<comment type="similarity">
    <text evidence="1 4">Belongs to the GTP cyclohydrolase I type 2/NIF3 family.</text>
</comment>
<dbReference type="SUPFAM" id="SSF102705">
    <property type="entry name" value="NIF3 (NGG1p interacting factor 3)-like"/>
    <property type="match status" value="1"/>
</dbReference>
<sequence length="365" mass="41386">MKLRNLIDKIESKYPTNLAYSWDNVGLLVGEYEKEVKKILVTLEANEKVVDEAIQKGVDLIITHHPFIFSKINRVNSGDLKGRLILKLIKNDISLYSMHTNFDIAKDGLNDYFMEIMGFENCEILEETTSEKLYKLAVYVPNTHVQIIRDVLGKNNAGFIGNYSHCTFNTAGIGTFKPEEGTNPYTGTIGKIEETHEVKVETVVPKSILNKVIKEMIKAHPYEEVAYDVYELQNEGEKQGLGRIATLDNEITLEELANKIKDTLDMDKIRLVGDLKSKIKKVALCTGAGSDLVKLSKRKGAQVLITGDMKYHEAQDALDMNMNVIDCGHFDTEDIFKDVMKRFIDGFEEFETIKSEVYLNPFKII</sequence>
<evidence type="ECO:0000256" key="5">
    <source>
        <dbReference type="PIRSR" id="PIRSR602678-1"/>
    </source>
</evidence>
<name>A0A6N3DX39_9FIRM</name>
<dbReference type="PANTHER" id="PTHR13799">
    <property type="entry name" value="NGG1 INTERACTING FACTOR 3"/>
    <property type="match status" value="1"/>
</dbReference>
<dbReference type="Pfam" id="PF01784">
    <property type="entry name" value="DUF34_NIF3"/>
    <property type="match status" value="1"/>
</dbReference>
<dbReference type="RefSeq" id="WP_007286838.1">
    <property type="nucleotide sequence ID" value="NZ_CACRUE010000033.1"/>
</dbReference>
<dbReference type="GO" id="GO:0005737">
    <property type="term" value="C:cytoplasm"/>
    <property type="evidence" value="ECO:0007669"/>
    <property type="project" value="TreeGrafter"/>
</dbReference>
<dbReference type="EMBL" id="CACRUE010000033">
    <property type="protein sequence ID" value="VYU32515.1"/>
    <property type="molecule type" value="Genomic_DNA"/>
</dbReference>
<keyword evidence="6" id="KW-0378">Hydrolase</keyword>
<dbReference type="AlphaFoldDB" id="A0A6N3DX39"/>
<feature type="binding site" evidence="5">
    <location>
        <position position="65"/>
    </location>
    <ligand>
        <name>a divalent metal cation</name>
        <dbReference type="ChEBI" id="CHEBI:60240"/>
        <label>1</label>
    </ligand>
</feature>
<dbReference type="GO" id="GO:0016787">
    <property type="term" value="F:hydrolase activity"/>
    <property type="evidence" value="ECO:0007669"/>
    <property type="project" value="UniProtKB-KW"/>
</dbReference>
<evidence type="ECO:0000256" key="3">
    <source>
        <dbReference type="ARBA" id="ARBA00022723"/>
    </source>
</evidence>
<dbReference type="Gene3D" id="3.30.70.120">
    <property type="match status" value="1"/>
</dbReference>
<feature type="binding site" evidence="5">
    <location>
        <position position="329"/>
    </location>
    <ligand>
        <name>a divalent metal cation</name>
        <dbReference type="ChEBI" id="CHEBI:60240"/>
        <label>1</label>
    </ligand>
</feature>
<evidence type="ECO:0000313" key="6">
    <source>
        <dbReference type="EMBL" id="VYU32515.1"/>
    </source>
</evidence>
<feature type="binding site" evidence="5">
    <location>
        <position position="103"/>
    </location>
    <ligand>
        <name>a divalent metal cation</name>
        <dbReference type="ChEBI" id="CHEBI:60240"/>
        <label>1</label>
    </ligand>
</feature>
<evidence type="ECO:0000256" key="2">
    <source>
        <dbReference type="ARBA" id="ARBA00022112"/>
    </source>
</evidence>
<dbReference type="InterPro" id="IPR036069">
    <property type="entry name" value="DUF34/NIF3_sf"/>
</dbReference>
<dbReference type="NCBIfam" id="TIGR00486">
    <property type="entry name" value="YbgI_SA1388"/>
    <property type="match status" value="1"/>
</dbReference>
<reference evidence="6" key="1">
    <citation type="submission" date="2019-11" db="EMBL/GenBank/DDBJ databases">
        <authorList>
            <person name="Feng L."/>
        </authorList>
    </citation>
    <scope>NUCLEOTIDE SEQUENCE</scope>
    <source>
        <strain evidence="6">IbartlettiiLFYP30</strain>
    </source>
</reference>
<dbReference type="InterPro" id="IPR017221">
    <property type="entry name" value="DUF34/NIF3_bac"/>
</dbReference>